<gene>
    <name evidence="2" type="ORF">ALMOND_2B011376</name>
</gene>
<accession>A0A5E4EVV2</accession>
<protein>
    <recommendedName>
        <fullName evidence="1">R13L1/DRL21-like LRR repeat region domain-containing protein</fullName>
    </recommendedName>
</protein>
<reference evidence="3" key="1">
    <citation type="journal article" date="2020" name="Plant J.">
        <title>Transposons played a major role in the diversification between the closely related almond and peach genomes: results from the almond genome sequence.</title>
        <authorList>
            <person name="Alioto T."/>
            <person name="Alexiou K.G."/>
            <person name="Bardil A."/>
            <person name="Barteri F."/>
            <person name="Castanera R."/>
            <person name="Cruz F."/>
            <person name="Dhingra A."/>
            <person name="Duval H."/>
            <person name="Fernandez I Marti A."/>
            <person name="Frias L."/>
            <person name="Galan B."/>
            <person name="Garcia J.L."/>
            <person name="Howad W."/>
            <person name="Gomez-Garrido J."/>
            <person name="Gut M."/>
            <person name="Julca I."/>
            <person name="Morata J."/>
            <person name="Puigdomenech P."/>
            <person name="Ribeca P."/>
            <person name="Rubio Cabetas M.J."/>
            <person name="Vlasova A."/>
            <person name="Wirthensohn M."/>
            <person name="Garcia-Mas J."/>
            <person name="Gabaldon T."/>
            <person name="Casacuberta J.M."/>
            <person name="Arus P."/>
        </authorList>
    </citation>
    <scope>NUCLEOTIDE SEQUENCE [LARGE SCALE GENOMIC DNA]</scope>
    <source>
        <strain evidence="3">cv. Texas</strain>
    </source>
</reference>
<dbReference type="Pfam" id="PF25019">
    <property type="entry name" value="LRR_R13L1-DRL21"/>
    <property type="match status" value="1"/>
</dbReference>
<organism evidence="2 3">
    <name type="scientific">Prunus dulcis</name>
    <name type="common">Almond</name>
    <name type="synonym">Amygdalus dulcis</name>
    <dbReference type="NCBI Taxonomy" id="3755"/>
    <lineage>
        <taxon>Eukaryota</taxon>
        <taxon>Viridiplantae</taxon>
        <taxon>Streptophyta</taxon>
        <taxon>Embryophyta</taxon>
        <taxon>Tracheophyta</taxon>
        <taxon>Spermatophyta</taxon>
        <taxon>Magnoliopsida</taxon>
        <taxon>eudicotyledons</taxon>
        <taxon>Gunneridae</taxon>
        <taxon>Pentapetalae</taxon>
        <taxon>rosids</taxon>
        <taxon>fabids</taxon>
        <taxon>Rosales</taxon>
        <taxon>Rosaceae</taxon>
        <taxon>Amygdaloideae</taxon>
        <taxon>Amygdaleae</taxon>
        <taxon>Prunus</taxon>
    </lineage>
</organism>
<dbReference type="EMBL" id="CABIKO010000039">
    <property type="protein sequence ID" value="VVA19885.1"/>
    <property type="molecule type" value="Genomic_DNA"/>
</dbReference>
<feature type="domain" description="R13L1/DRL21-like LRR repeat region" evidence="1">
    <location>
        <begin position="2"/>
        <end position="59"/>
    </location>
</feature>
<evidence type="ECO:0000313" key="2">
    <source>
        <dbReference type="EMBL" id="VVA19885.1"/>
    </source>
</evidence>
<evidence type="ECO:0000313" key="3">
    <source>
        <dbReference type="Proteomes" id="UP000327085"/>
    </source>
</evidence>
<sequence>MPCDSLKDLWITKFLYRSSTSMMSLQNLRMLVLHDSDFCEFLPALGKLQCLDILEIRWMGCVKKGCEKNGKEEKIRTDDGDGLCYSHPPLLAKLIPLFLSCFIFSGNHLEDLLREAMSSGYIQLLQLYAQHHIIFAILGFTSPKFQLRQAAQRDGLGLSARLFFVIP</sequence>
<proteinExistence type="predicted"/>
<dbReference type="Gramene" id="VVA19885">
    <property type="protein sequence ID" value="VVA19885"/>
    <property type="gene ID" value="Prudul26B011376"/>
</dbReference>
<dbReference type="InterPro" id="IPR056789">
    <property type="entry name" value="LRR_R13L1-DRL21"/>
</dbReference>
<dbReference type="AlphaFoldDB" id="A0A5E4EVV2"/>
<name>A0A5E4EVV2_PRUDU</name>
<evidence type="ECO:0000259" key="1">
    <source>
        <dbReference type="Pfam" id="PF25019"/>
    </source>
</evidence>
<dbReference type="Proteomes" id="UP000327085">
    <property type="component" value="Chromosome 3"/>
</dbReference>
<dbReference type="InParanoid" id="A0A5E4EVV2"/>